<evidence type="ECO:0000313" key="3">
    <source>
        <dbReference type="Proteomes" id="UP000244722"/>
    </source>
</evidence>
<proteinExistence type="predicted"/>
<feature type="compositionally biased region" description="Polar residues" evidence="1">
    <location>
        <begin position="137"/>
        <end position="160"/>
    </location>
</feature>
<feature type="region of interest" description="Disordered" evidence="1">
    <location>
        <begin position="136"/>
        <end position="168"/>
    </location>
</feature>
<protein>
    <submittedName>
        <fullName evidence="2">Uncharacterized protein</fullName>
    </submittedName>
</protein>
<dbReference type="Proteomes" id="UP000244722">
    <property type="component" value="Unassembled WGS sequence"/>
</dbReference>
<reference evidence="2 3" key="1">
    <citation type="submission" date="2017-04" db="EMBL/GenBank/DDBJ databases">
        <title>Draft genome sequence of Tuber borchii Vittad., a whitish edible truffle.</title>
        <authorList>
            <consortium name="DOE Joint Genome Institute"/>
            <person name="Murat C."/>
            <person name="Kuo A."/>
            <person name="Barry K.W."/>
            <person name="Clum A."/>
            <person name="Dockter R.B."/>
            <person name="Fauchery L."/>
            <person name="Iotti M."/>
            <person name="Kohler A."/>
            <person name="Labutti K."/>
            <person name="Lindquist E.A."/>
            <person name="Lipzen A."/>
            <person name="Ohm R.A."/>
            <person name="Wang M."/>
            <person name="Grigoriev I.V."/>
            <person name="Zambonelli A."/>
            <person name="Martin F.M."/>
        </authorList>
    </citation>
    <scope>NUCLEOTIDE SEQUENCE [LARGE SCALE GENOMIC DNA]</scope>
    <source>
        <strain evidence="2 3">Tbo3840</strain>
    </source>
</reference>
<dbReference type="AlphaFoldDB" id="A0A2T7A787"/>
<keyword evidence="3" id="KW-1185">Reference proteome</keyword>
<comment type="caution">
    <text evidence="2">The sequence shown here is derived from an EMBL/GenBank/DDBJ whole genome shotgun (WGS) entry which is preliminary data.</text>
</comment>
<accession>A0A2T7A787</accession>
<evidence type="ECO:0000313" key="2">
    <source>
        <dbReference type="EMBL" id="PUU83555.1"/>
    </source>
</evidence>
<feature type="region of interest" description="Disordered" evidence="1">
    <location>
        <begin position="221"/>
        <end position="240"/>
    </location>
</feature>
<name>A0A2T7A787_TUBBO</name>
<dbReference type="OrthoDB" id="5418882at2759"/>
<organism evidence="2 3">
    <name type="scientific">Tuber borchii</name>
    <name type="common">White truffle</name>
    <dbReference type="NCBI Taxonomy" id="42251"/>
    <lineage>
        <taxon>Eukaryota</taxon>
        <taxon>Fungi</taxon>
        <taxon>Dikarya</taxon>
        <taxon>Ascomycota</taxon>
        <taxon>Pezizomycotina</taxon>
        <taxon>Pezizomycetes</taxon>
        <taxon>Pezizales</taxon>
        <taxon>Tuberaceae</taxon>
        <taxon>Tuber</taxon>
    </lineage>
</organism>
<sequence>MSTPLQNTDSGKHTDKPLPGFYFPTDVNGNVLPLFSGGRPSRPRSTLLAHEIVPAGMDLPGPKVMTERTVVHANADLKVSDLSHPSPSIQQHRPARAQNAPSPFLTLTQAMQQPEPPHQAPLFPCDATGAVLPLFHPSTTTSSLPRSQSTTTTLSSDNSPTPLPCDASGAALGLSGQWVTAGSRNSVPAVALGDCDEGEEDEEDSAESVIEWIDEMLSGCGVVGEGSGRKEGRKRGGRGRDAREVLEWLEELKFEF</sequence>
<gene>
    <name evidence="2" type="ORF">B9Z19DRAFT_1118896</name>
</gene>
<evidence type="ECO:0000256" key="1">
    <source>
        <dbReference type="SAM" id="MobiDB-lite"/>
    </source>
</evidence>
<dbReference type="EMBL" id="NESQ01000009">
    <property type="protein sequence ID" value="PUU83555.1"/>
    <property type="molecule type" value="Genomic_DNA"/>
</dbReference>